<reference evidence="5" key="3">
    <citation type="submission" date="2025-09" db="UniProtKB">
        <authorList>
            <consortium name="Ensembl"/>
        </authorList>
    </citation>
    <scope>IDENTIFICATION</scope>
</reference>
<feature type="compositionally biased region" description="Basic residues" evidence="3">
    <location>
        <begin position="1"/>
        <end position="10"/>
    </location>
</feature>
<dbReference type="RefSeq" id="XP_029356100.1">
    <property type="nucleotide sequence ID" value="XM_029500240.1"/>
</dbReference>
<dbReference type="RefSeq" id="XP_029356099.1">
    <property type="nucleotide sequence ID" value="XM_029500239.1"/>
</dbReference>
<dbReference type="Proteomes" id="UP000472264">
    <property type="component" value="Chromosome 4"/>
</dbReference>
<protein>
    <recommendedName>
        <fullName evidence="2">Transcriptional protein SWT1</fullName>
    </recommendedName>
</protein>
<feature type="region of interest" description="Disordered" evidence="3">
    <location>
        <begin position="1"/>
        <end position="39"/>
    </location>
</feature>
<feature type="region of interest" description="Disordered" evidence="3">
    <location>
        <begin position="58"/>
        <end position="193"/>
    </location>
</feature>
<feature type="compositionally biased region" description="Polar residues" evidence="3">
    <location>
        <begin position="255"/>
        <end position="277"/>
    </location>
</feature>
<dbReference type="Gene3D" id="3.40.50.1010">
    <property type="entry name" value="5'-nuclease"/>
    <property type="match status" value="1"/>
</dbReference>
<dbReference type="Pfam" id="PF13638">
    <property type="entry name" value="PIN_4"/>
    <property type="match status" value="1"/>
</dbReference>
<dbReference type="GeneID" id="115042176"/>
<proteinExistence type="inferred from homology"/>
<dbReference type="CDD" id="cd18727">
    <property type="entry name" value="PIN_Swt1-like"/>
    <property type="match status" value="1"/>
</dbReference>
<dbReference type="PANTHER" id="PTHR16161:SF0">
    <property type="entry name" value="TRANSCRIPTIONAL PROTEIN SWT1"/>
    <property type="match status" value="1"/>
</dbReference>
<dbReference type="OMA" id="EPYLWGQ"/>
<name>A0A665VQI0_ECHNA</name>
<accession>A0A665VQI0</accession>
<dbReference type="InterPro" id="IPR029060">
    <property type="entry name" value="PIN-like_dom_sf"/>
</dbReference>
<evidence type="ECO:0000259" key="4">
    <source>
        <dbReference type="SMART" id="SM00670"/>
    </source>
</evidence>
<keyword evidence="6" id="KW-1185">Reference proteome</keyword>
<dbReference type="FunFam" id="3.40.50.1010:FF:000012">
    <property type="entry name" value="SWT1, RNA endoribonuclease homolog"/>
    <property type="match status" value="1"/>
</dbReference>
<feature type="compositionally biased region" description="Basic and acidic residues" evidence="3">
    <location>
        <begin position="144"/>
        <end position="155"/>
    </location>
</feature>
<sequence>MSKKSKRKRLSSSSSEEDEKASKEQGAYNRFKSVKRKHESCALKRENSVSFILNDSQSACKTKKPAHRQATAQAANQKPVEKAKEYRKSQSVSLLFHTRKRLGKAKNYVSEKDNNGSGSRILERGSSNPFGTDTSGTVPQKTESIYKGKLHDKSSKRSPAAEQKVQRSSAKKKHRAEESQRTGNDSIAIKDLSEQKRRELVKKMAQRCQKNEFKPKMRLRTEALTLSASISNKLLVNQHTTSDCSSKTLKKVISNQRSGKSLSHKTAQLSSPQQQIDSLPPTLPQNFKIPKKVQLRQVVSTGNDRAAISASTNRNHQTALPHFDASIRNMEQDNILQRHSYSDVTTSFFSEEQDKQSSLSHQLPPVSSATNEPCYDEIVQVAEQLHFARTEKKLEVNVMQSYGELTCMEIDPPEEGATDIDCKPIQGNLILVLDTNILLSHLDYVKKIRSCGLGALGFPVVLIPWVVLQELDSLKKGRGLSGSVAHLATPAISFIYNSLKSREPYLWGQSMQQAAKSSDGLNAENNDDRVLQCCLQYQGLYAGCALILCTNDKNLCSKALLSGVKALSKNDLEAEVDRSRYGFDRLLNIEATTMLYKNPQISSPVLNRSCTPAQSHSPKRTGLSEGVVLKYNQQLGKGEEKTHLDIGKCVSELKDILQEVLSDVLEVEMKAAYEDLWLEIVYLKPPWTLQDILQCLKKHWIAVFGQIAPRKKQQILLNLIEFFNSGKTKDRDDIMTALQEAKDLVKAFERSSSRVPSAISLIGNIMITLQQGDSPAYDIVMNDDDDDDDEDKQPTPAEVTHQEVWALFENIWCNVCQTSLEVFKVLGFDPHTMQSALPAGGPPPPQQALACLDNLSSTVSQLLETFSSVLSSAPSLGEVQALLSVIHSNKIVGVDSRLTAEDLLDCFSQQDYREKLRVGGTQLMELKAALDSCVGATGQSITCTMWPSAGQGTDICTATKQVP</sequence>
<reference evidence="5" key="1">
    <citation type="submission" date="2021-04" db="EMBL/GenBank/DDBJ databases">
        <authorList>
            <consortium name="Wellcome Sanger Institute Data Sharing"/>
        </authorList>
    </citation>
    <scope>NUCLEOTIDE SEQUENCE [LARGE SCALE GENOMIC DNA]</scope>
</reference>
<dbReference type="InParanoid" id="A0A665VQI0"/>
<comment type="similarity">
    <text evidence="1">Belongs to the SWT1 family.</text>
</comment>
<dbReference type="PANTHER" id="PTHR16161">
    <property type="entry name" value="TRANSCRIPTIONAL PROTEIN SWT1"/>
    <property type="match status" value="1"/>
</dbReference>
<dbReference type="InterPro" id="IPR002716">
    <property type="entry name" value="PIN_dom"/>
</dbReference>
<dbReference type="InterPro" id="IPR052626">
    <property type="entry name" value="SWT1_Regulator"/>
</dbReference>
<dbReference type="GO" id="GO:0005634">
    <property type="term" value="C:nucleus"/>
    <property type="evidence" value="ECO:0007669"/>
    <property type="project" value="TreeGrafter"/>
</dbReference>
<feature type="domain" description="PIN" evidence="4">
    <location>
        <begin position="429"/>
        <end position="557"/>
    </location>
</feature>
<organism evidence="5 6">
    <name type="scientific">Echeneis naucrates</name>
    <name type="common">Live sharksucker</name>
    <dbReference type="NCBI Taxonomy" id="173247"/>
    <lineage>
        <taxon>Eukaryota</taxon>
        <taxon>Metazoa</taxon>
        <taxon>Chordata</taxon>
        <taxon>Craniata</taxon>
        <taxon>Vertebrata</taxon>
        <taxon>Euteleostomi</taxon>
        <taxon>Actinopterygii</taxon>
        <taxon>Neopterygii</taxon>
        <taxon>Teleostei</taxon>
        <taxon>Neoteleostei</taxon>
        <taxon>Acanthomorphata</taxon>
        <taxon>Carangaria</taxon>
        <taxon>Carangiformes</taxon>
        <taxon>Echeneidae</taxon>
        <taxon>Echeneis</taxon>
    </lineage>
</organism>
<evidence type="ECO:0000256" key="3">
    <source>
        <dbReference type="SAM" id="MobiDB-lite"/>
    </source>
</evidence>
<dbReference type="Ensembl" id="ENSENLT00000034807.1">
    <property type="protein sequence ID" value="ENSENLP00000033873.1"/>
    <property type="gene ID" value="ENSENLG00000014872.1"/>
</dbReference>
<feature type="compositionally biased region" description="Polar residues" evidence="3">
    <location>
        <begin position="125"/>
        <end position="143"/>
    </location>
</feature>
<dbReference type="CTD" id="54823"/>
<evidence type="ECO:0000256" key="1">
    <source>
        <dbReference type="ARBA" id="ARBA00060839"/>
    </source>
</evidence>
<feature type="region of interest" description="Disordered" evidence="3">
    <location>
        <begin position="255"/>
        <end position="283"/>
    </location>
</feature>
<reference evidence="5" key="2">
    <citation type="submission" date="2025-08" db="UniProtKB">
        <authorList>
            <consortium name="Ensembl"/>
        </authorList>
    </citation>
    <scope>IDENTIFICATION</scope>
</reference>
<gene>
    <name evidence="5" type="primary">swt1</name>
</gene>
<dbReference type="SMART" id="SM00670">
    <property type="entry name" value="PINc"/>
    <property type="match status" value="1"/>
</dbReference>
<dbReference type="SUPFAM" id="SSF88723">
    <property type="entry name" value="PIN domain-like"/>
    <property type="match status" value="1"/>
</dbReference>
<dbReference type="AlphaFoldDB" id="A0A665VQI0"/>
<evidence type="ECO:0000256" key="2">
    <source>
        <dbReference type="ARBA" id="ARBA00074620"/>
    </source>
</evidence>
<feature type="compositionally biased region" description="Basic and acidic residues" evidence="3">
    <location>
        <begin position="79"/>
        <end position="88"/>
    </location>
</feature>
<evidence type="ECO:0000313" key="5">
    <source>
        <dbReference type="Ensembl" id="ENSENLP00000033873.1"/>
    </source>
</evidence>
<evidence type="ECO:0000313" key="6">
    <source>
        <dbReference type="Proteomes" id="UP000472264"/>
    </source>
</evidence>